<evidence type="ECO:0000313" key="2">
    <source>
        <dbReference type="Proteomes" id="UP000035085"/>
    </source>
</evidence>
<sequence length="137" mass="14749">MKLALAGMRRHRVVVTQPLCGAAIDRLDRFFEVTLCTGAQDMSEQLRSAAAALVGERDVIDAQLLDGLDTLQAVCCLTSHEPRMDIAAMTRAGVRAMSSPDAERAVENLLAAFGFGRLGGRPPDLLNPELLCDCCSF</sequence>
<dbReference type="SUPFAM" id="SSF52283">
    <property type="entry name" value="Formate/glycerate dehydrogenase catalytic domain-like"/>
    <property type="match status" value="1"/>
</dbReference>
<organism evidence="1 2">
    <name type="scientific">Pandoraea vervacti</name>
    <dbReference type="NCBI Taxonomy" id="656178"/>
    <lineage>
        <taxon>Bacteria</taxon>
        <taxon>Pseudomonadati</taxon>
        <taxon>Pseudomonadota</taxon>
        <taxon>Betaproteobacteria</taxon>
        <taxon>Burkholderiales</taxon>
        <taxon>Burkholderiaceae</taxon>
        <taxon>Pandoraea</taxon>
    </lineage>
</organism>
<gene>
    <name evidence="1" type="ORF">UC34_08030</name>
</gene>
<dbReference type="RefSeq" id="WP_044455123.1">
    <property type="nucleotide sequence ID" value="NZ_CP010897.2"/>
</dbReference>
<accession>A0ABM5SWS7</accession>
<dbReference type="Gene3D" id="3.40.50.720">
    <property type="entry name" value="NAD(P)-binding Rossmann-like Domain"/>
    <property type="match status" value="1"/>
</dbReference>
<name>A0ABM5SWS7_9BURK</name>
<dbReference type="EMBL" id="CP010897">
    <property type="protein sequence ID" value="AJP56957.1"/>
    <property type="molecule type" value="Genomic_DNA"/>
</dbReference>
<evidence type="ECO:0008006" key="3">
    <source>
        <dbReference type="Google" id="ProtNLM"/>
    </source>
</evidence>
<reference evidence="2" key="1">
    <citation type="submission" date="2015-02" db="EMBL/GenBank/DDBJ databases">
        <title>Complete Genome Sequencing of Pandoraea vervacti NS15 sp. nov.</title>
        <authorList>
            <person name="Chan K.-G."/>
        </authorList>
    </citation>
    <scope>NUCLEOTIDE SEQUENCE [LARGE SCALE GENOMIC DNA]</scope>
    <source>
        <strain evidence="2">NS15</strain>
    </source>
</reference>
<dbReference type="Proteomes" id="UP000035085">
    <property type="component" value="Chromosome"/>
</dbReference>
<proteinExistence type="predicted"/>
<keyword evidence="2" id="KW-1185">Reference proteome</keyword>
<protein>
    <recommendedName>
        <fullName evidence="3">D-isomer specific 2-hydroxyacid dehydrogenase catalytic domain-containing protein</fullName>
    </recommendedName>
</protein>
<evidence type="ECO:0000313" key="1">
    <source>
        <dbReference type="EMBL" id="AJP56957.1"/>
    </source>
</evidence>